<reference evidence="2 3" key="1">
    <citation type="submission" date="2016-02" db="EMBL/GenBank/DDBJ databases">
        <title>Secondary metabolites in Legionella.</title>
        <authorList>
            <person name="Tobias N.J."/>
            <person name="Bode H.B."/>
        </authorList>
    </citation>
    <scope>NUCLEOTIDE SEQUENCE [LARGE SCALE GENOMIC DNA]</scope>
    <source>
        <strain evidence="2 3">DSM 19216</strain>
    </source>
</reference>
<organism evidence="2 3">
    <name type="scientific">Legionella parisiensis</name>
    <dbReference type="NCBI Taxonomy" id="45071"/>
    <lineage>
        <taxon>Bacteria</taxon>
        <taxon>Pseudomonadati</taxon>
        <taxon>Pseudomonadota</taxon>
        <taxon>Gammaproteobacteria</taxon>
        <taxon>Legionellales</taxon>
        <taxon>Legionellaceae</taxon>
        <taxon>Legionella</taxon>
    </lineage>
</organism>
<comment type="caution">
    <text evidence="2">The sequence shown here is derived from an EMBL/GenBank/DDBJ whole genome shotgun (WGS) entry which is preliminary data.</text>
</comment>
<dbReference type="Proteomes" id="UP000095229">
    <property type="component" value="Unassembled WGS sequence"/>
</dbReference>
<dbReference type="InterPro" id="IPR045794">
    <property type="entry name" value="Trypco1"/>
</dbReference>
<sequence>MPKYKSFAGSNTSILIEVEEGSTGEGSGNFKDSLSVLPEVIRFFVDSVDKIPTKKKPKELKITFSLKTLEDGSLAISSDSDEGNFKIKMLWSSEPPSADEFSR</sequence>
<protein>
    <recommendedName>
        <fullName evidence="1">Trypsin-co-occurring domain-containing protein</fullName>
    </recommendedName>
</protein>
<gene>
    <name evidence="2" type="ORF">lpari_01015</name>
</gene>
<keyword evidence="3" id="KW-1185">Reference proteome</keyword>
<dbReference type="OrthoDB" id="5653308at2"/>
<dbReference type="PATRIC" id="fig|45071.6.peg.1171"/>
<dbReference type="AlphaFoldDB" id="A0A1E5JTY9"/>
<dbReference type="STRING" id="45071.Lpar_1088"/>
<evidence type="ECO:0000313" key="3">
    <source>
        <dbReference type="Proteomes" id="UP000095229"/>
    </source>
</evidence>
<feature type="domain" description="Trypsin-co-occurring" evidence="1">
    <location>
        <begin position="22"/>
        <end position="92"/>
    </location>
</feature>
<evidence type="ECO:0000313" key="2">
    <source>
        <dbReference type="EMBL" id="OEH47991.1"/>
    </source>
</evidence>
<name>A0A1E5JTY9_9GAMM</name>
<evidence type="ECO:0000259" key="1">
    <source>
        <dbReference type="Pfam" id="PF19493"/>
    </source>
</evidence>
<accession>A0A1E5JTY9</accession>
<dbReference type="RefSeq" id="WP_058516977.1">
    <property type="nucleotide sequence ID" value="NZ_CAAAIE010000006.1"/>
</dbReference>
<proteinExistence type="predicted"/>
<dbReference type="Pfam" id="PF19493">
    <property type="entry name" value="Trypco1"/>
    <property type="match status" value="1"/>
</dbReference>
<dbReference type="EMBL" id="LSOG01000034">
    <property type="protein sequence ID" value="OEH47991.1"/>
    <property type="molecule type" value="Genomic_DNA"/>
</dbReference>
<dbReference type="NCBIfam" id="NF041216">
    <property type="entry name" value="CU044_2847_fam"/>
    <property type="match status" value="1"/>
</dbReference>